<evidence type="ECO:0000313" key="12">
    <source>
        <dbReference type="Proteomes" id="UP000250235"/>
    </source>
</evidence>
<organism evidence="11 12">
    <name type="scientific">Dorcoceras hygrometricum</name>
    <dbReference type="NCBI Taxonomy" id="472368"/>
    <lineage>
        <taxon>Eukaryota</taxon>
        <taxon>Viridiplantae</taxon>
        <taxon>Streptophyta</taxon>
        <taxon>Embryophyta</taxon>
        <taxon>Tracheophyta</taxon>
        <taxon>Spermatophyta</taxon>
        <taxon>Magnoliopsida</taxon>
        <taxon>eudicotyledons</taxon>
        <taxon>Gunneridae</taxon>
        <taxon>Pentapetalae</taxon>
        <taxon>asterids</taxon>
        <taxon>lamiids</taxon>
        <taxon>Lamiales</taxon>
        <taxon>Gesneriaceae</taxon>
        <taxon>Didymocarpoideae</taxon>
        <taxon>Trichosporeae</taxon>
        <taxon>Loxocarpinae</taxon>
        <taxon>Dorcoceras</taxon>
    </lineage>
</organism>
<evidence type="ECO:0000256" key="2">
    <source>
        <dbReference type="ARBA" id="ARBA00001946"/>
    </source>
</evidence>
<dbReference type="EC" id="3.1.3.16" evidence="3"/>
<keyword evidence="5 9" id="KW-0378">Hydrolase</keyword>
<evidence type="ECO:0000256" key="7">
    <source>
        <dbReference type="ARBA" id="ARBA00022912"/>
    </source>
</evidence>
<dbReference type="AlphaFoldDB" id="A0A2Z7C5G5"/>
<dbReference type="InterPro" id="IPR015655">
    <property type="entry name" value="PP2C"/>
</dbReference>
<dbReference type="PROSITE" id="PS01032">
    <property type="entry name" value="PPM_1"/>
    <property type="match status" value="1"/>
</dbReference>
<keyword evidence="7 9" id="KW-0904">Protein phosphatase</keyword>
<dbReference type="Gene3D" id="3.60.40.10">
    <property type="entry name" value="PPM-type phosphatase domain"/>
    <property type="match status" value="1"/>
</dbReference>
<dbReference type="Proteomes" id="UP000250235">
    <property type="component" value="Unassembled WGS sequence"/>
</dbReference>
<evidence type="ECO:0000256" key="4">
    <source>
        <dbReference type="ARBA" id="ARBA00022723"/>
    </source>
</evidence>
<dbReference type="OrthoDB" id="10264738at2759"/>
<accession>A0A2Z7C5G5</accession>
<dbReference type="PROSITE" id="PS51746">
    <property type="entry name" value="PPM_2"/>
    <property type="match status" value="1"/>
</dbReference>
<dbReference type="CDD" id="cd00143">
    <property type="entry name" value="PP2Cc"/>
    <property type="match status" value="1"/>
</dbReference>
<evidence type="ECO:0000256" key="5">
    <source>
        <dbReference type="ARBA" id="ARBA00022801"/>
    </source>
</evidence>
<evidence type="ECO:0000256" key="6">
    <source>
        <dbReference type="ARBA" id="ARBA00022842"/>
    </source>
</evidence>
<keyword evidence="4" id="KW-0479">Metal-binding</keyword>
<dbReference type="InterPro" id="IPR036457">
    <property type="entry name" value="PPM-type-like_dom_sf"/>
</dbReference>
<sequence>MIFDKLRKGSTAAPESGFLSKNVGVDRKIGEMEFNGEGRKRMRLRRVRPVTEADSGGGMTVLDGYDACMRKKRSVQPMGNETLVSPEGDEIDRRAYGLTSVIGRRREMEDSAAAELGFLKRSGRRYDFFGVYDGHGGCRVAQACGEMFHKLVKRIAEEDGGGGSGGVINWQKVMAVGFEKMDEEVNKAGAEVATLGSTAVVAVVGDDEVVVANCGDSRAVMYRGGVAVQLSDDHKPNRPDELERIENSGGKVVNWNGHRILGVLATSRSIEPEVKTTDRTELDELLILASDGLWDVVSNDVACQVARRCLNGEFNPKSVSKDDEARRNRASEAAAYLADLAIGRGSSDNISVVVVDLKNPQIIRFEAE</sequence>
<evidence type="ECO:0000256" key="8">
    <source>
        <dbReference type="ARBA" id="ARBA00023211"/>
    </source>
</evidence>
<dbReference type="PANTHER" id="PTHR47992">
    <property type="entry name" value="PROTEIN PHOSPHATASE"/>
    <property type="match status" value="1"/>
</dbReference>
<keyword evidence="12" id="KW-1185">Reference proteome</keyword>
<dbReference type="InterPro" id="IPR000222">
    <property type="entry name" value="PP2C_BS"/>
</dbReference>
<evidence type="ECO:0000313" key="11">
    <source>
        <dbReference type="EMBL" id="KZV39787.1"/>
    </source>
</evidence>
<feature type="domain" description="PPM-type phosphatase" evidence="10">
    <location>
        <begin position="95"/>
        <end position="357"/>
    </location>
</feature>
<comment type="cofactor">
    <cofactor evidence="1">
        <name>Mn(2+)</name>
        <dbReference type="ChEBI" id="CHEBI:29035"/>
    </cofactor>
</comment>
<reference evidence="11 12" key="1">
    <citation type="journal article" date="2015" name="Proc. Natl. Acad. Sci. U.S.A.">
        <title>The resurrection genome of Boea hygrometrica: A blueprint for survival of dehydration.</title>
        <authorList>
            <person name="Xiao L."/>
            <person name="Yang G."/>
            <person name="Zhang L."/>
            <person name="Yang X."/>
            <person name="Zhao S."/>
            <person name="Ji Z."/>
            <person name="Zhou Q."/>
            <person name="Hu M."/>
            <person name="Wang Y."/>
            <person name="Chen M."/>
            <person name="Xu Y."/>
            <person name="Jin H."/>
            <person name="Xiao X."/>
            <person name="Hu G."/>
            <person name="Bao F."/>
            <person name="Hu Y."/>
            <person name="Wan P."/>
            <person name="Li L."/>
            <person name="Deng X."/>
            <person name="Kuang T."/>
            <person name="Xiang C."/>
            <person name="Zhu J.K."/>
            <person name="Oliver M.J."/>
            <person name="He Y."/>
        </authorList>
    </citation>
    <scope>NUCLEOTIDE SEQUENCE [LARGE SCALE GENOMIC DNA]</scope>
    <source>
        <strain evidence="12">cv. XS01</strain>
    </source>
</reference>
<dbReference type="SUPFAM" id="SSF81606">
    <property type="entry name" value="PP2C-like"/>
    <property type="match status" value="1"/>
</dbReference>
<dbReference type="GO" id="GO:0004722">
    <property type="term" value="F:protein serine/threonine phosphatase activity"/>
    <property type="evidence" value="ECO:0007669"/>
    <property type="project" value="UniProtKB-EC"/>
</dbReference>
<keyword evidence="8" id="KW-0464">Manganese</keyword>
<evidence type="ECO:0000256" key="1">
    <source>
        <dbReference type="ARBA" id="ARBA00001936"/>
    </source>
</evidence>
<evidence type="ECO:0000256" key="9">
    <source>
        <dbReference type="RuleBase" id="RU003465"/>
    </source>
</evidence>
<protein>
    <recommendedName>
        <fullName evidence="3">protein-serine/threonine phosphatase</fullName>
        <ecNumber evidence="3">3.1.3.16</ecNumber>
    </recommendedName>
</protein>
<evidence type="ECO:0000256" key="3">
    <source>
        <dbReference type="ARBA" id="ARBA00013081"/>
    </source>
</evidence>
<dbReference type="SMART" id="SM00331">
    <property type="entry name" value="PP2C_SIG"/>
    <property type="match status" value="1"/>
</dbReference>
<dbReference type="SMART" id="SM00332">
    <property type="entry name" value="PP2Cc"/>
    <property type="match status" value="1"/>
</dbReference>
<name>A0A2Z7C5G5_9LAMI</name>
<proteinExistence type="inferred from homology"/>
<dbReference type="Pfam" id="PF00481">
    <property type="entry name" value="PP2C"/>
    <property type="match status" value="1"/>
</dbReference>
<gene>
    <name evidence="11" type="ORF">F511_29735</name>
</gene>
<comment type="cofactor">
    <cofactor evidence="2">
        <name>Mg(2+)</name>
        <dbReference type="ChEBI" id="CHEBI:18420"/>
    </cofactor>
</comment>
<comment type="similarity">
    <text evidence="9">Belongs to the PP2C family.</text>
</comment>
<dbReference type="GO" id="GO:0046872">
    <property type="term" value="F:metal ion binding"/>
    <property type="evidence" value="ECO:0007669"/>
    <property type="project" value="UniProtKB-KW"/>
</dbReference>
<evidence type="ECO:0000259" key="10">
    <source>
        <dbReference type="PROSITE" id="PS51746"/>
    </source>
</evidence>
<dbReference type="EMBL" id="KV000891">
    <property type="protein sequence ID" value="KZV39787.1"/>
    <property type="molecule type" value="Genomic_DNA"/>
</dbReference>
<keyword evidence="6" id="KW-0460">Magnesium</keyword>
<dbReference type="InterPro" id="IPR001932">
    <property type="entry name" value="PPM-type_phosphatase-like_dom"/>
</dbReference>